<reference evidence="2 3" key="1">
    <citation type="journal article" date="2021" name="Sci. Rep.">
        <title>Genetic and phenotypic analysis of the pathogenic potential of two novel Chlamydia gallinacea strains compared to Chlamydia psittaci.</title>
        <authorList>
            <person name="Heijne M."/>
            <person name="Jelocnik M."/>
            <person name="Umanets A."/>
            <person name="Brouwer M.S.M."/>
            <person name="Dinkla A."/>
            <person name="Harders F."/>
            <person name="van Keulen L.J.M."/>
            <person name="Roest H.J."/>
            <person name="Schaafsma F."/>
            <person name="Velkers F.C."/>
            <person name="van der Goot J.A."/>
            <person name="Pannekoek Y."/>
            <person name="Koets A.P."/>
        </authorList>
    </citation>
    <scope>NUCLEOTIDE SEQUENCE [LARGE SCALE GENOMIC DNA]</scope>
    <source>
        <strain evidence="2 3">NL_F725</strain>
    </source>
</reference>
<gene>
    <name evidence="2" type="ORF">JG731_02605</name>
</gene>
<dbReference type="SUPFAM" id="SSF48452">
    <property type="entry name" value="TPR-like"/>
    <property type="match status" value="1"/>
</dbReference>
<dbReference type="Gene3D" id="1.25.40.10">
    <property type="entry name" value="Tetratricopeptide repeat domain"/>
    <property type="match status" value="2"/>
</dbReference>
<sequence length="648" mass="74868">MLTRDHIAILKRVIFYGMYYGVKTKDSRILHAALTYIDLLFKQLGISSSDRLSLCSARICANFELFSLNGDERCLTQVVTNHRIIDQLLEIHPHLEEHFGWEHFQFGISSEERSPSATARVYESLGRTYLFLYHKEKLQELLVKSCRCFMRSLKFAPNQADVRSDYAECLQILGLHSGKSSYIQQAMEHLSIAIFLSFNRDSDDRAYENYRYNYAVAAVRLFDLTYEKEHFYQANRIIYQTIQACPQFSKLWILWGELLLRSGWLNSNMKYIELGLDKLSVAQKKGGDPIVLSSLLASGIAMLGLYLDEPNLFKESRIRLLAAMKTFPGNFSLIYALGIVQLCFALYFSDDAHFSSAASCFRSCIDRDAGSINSWQKLFDVYFAWGVRKKSPLLLQKTVNVVKRMCDLRPEVFLFWSDRGLALRCLAEVTIDPVYKEIYLEESLLYYRKAWDLSHRPEILELWGHSCYLLADLQQSQKYYDEAHMLLSSIDEEKLSFRAKLLLASTLLGKGELLQDKDLVEQALVILNTLLCDSSDQQEEVLLLLGKAWLFLFWKRNCFESEKLVKMYLEQSIALGCSEAYYTLARFYAVKKEINLAWNMVLRSVDFGFKITESRWVNDPYLANLRAGRAFHEVMASQRGISCGGRTK</sequence>
<keyword evidence="3" id="KW-1185">Reference proteome</keyword>
<dbReference type="EMBL" id="JAEMHH010000013">
    <property type="protein sequence ID" value="MBX6680240.1"/>
    <property type="molecule type" value="Genomic_DNA"/>
</dbReference>
<evidence type="ECO:0000313" key="3">
    <source>
        <dbReference type="Proteomes" id="UP000781104"/>
    </source>
</evidence>
<keyword evidence="1" id="KW-0472">Membrane</keyword>
<feature type="transmembrane region" description="Helical" evidence="1">
    <location>
        <begin position="327"/>
        <end position="348"/>
    </location>
</feature>
<comment type="caution">
    <text evidence="2">The sequence shown here is derived from an EMBL/GenBank/DDBJ whole genome shotgun (WGS) entry which is preliminary data.</text>
</comment>
<dbReference type="Proteomes" id="UP000781104">
    <property type="component" value="Unassembled WGS sequence"/>
</dbReference>
<feature type="transmembrane region" description="Helical" evidence="1">
    <location>
        <begin position="290"/>
        <end position="307"/>
    </location>
</feature>
<evidence type="ECO:0000313" key="2">
    <source>
        <dbReference type="EMBL" id="MBX6680240.1"/>
    </source>
</evidence>
<organism evidence="2 3">
    <name type="scientific">Chlamydia gallinacea</name>
    <dbReference type="NCBI Taxonomy" id="1457153"/>
    <lineage>
        <taxon>Bacteria</taxon>
        <taxon>Pseudomonadati</taxon>
        <taxon>Chlamydiota</taxon>
        <taxon>Chlamydiia</taxon>
        <taxon>Chlamydiales</taxon>
        <taxon>Chlamydiaceae</taxon>
        <taxon>Chlamydia/Chlamydophila group</taxon>
        <taxon>Chlamydia</taxon>
    </lineage>
</organism>
<protein>
    <submittedName>
        <fullName evidence="2">Uncharacterized protein</fullName>
    </submittedName>
</protein>
<proteinExistence type="predicted"/>
<evidence type="ECO:0000256" key="1">
    <source>
        <dbReference type="SAM" id="Phobius"/>
    </source>
</evidence>
<dbReference type="InterPro" id="IPR011990">
    <property type="entry name" value="TPR-like_helical_dom_sf"/>
</dbReference>
<name>A0ABS7IRW8_9CHLA</name>
<keyword evidence="1" id="KW-1133">Transmembrane helix</keyword>
<accession>A0ABS7IRW8</accession>
<keyword evidence="1" id="KW-0812">Transmembrane</keyword>